<feature type="region of interest" description="Disordered" evidence="3">
    <location>
        <begin position="176"/>
        <end position="198"/>
    </location>
</feature>
<protein>
    <recommendedName>
        <fullName evidence="4">tRNA-splicing endonuclease subunit Sen54 N-terminal domain-containing protein</fullName>
    </recommendedName>
</protein>
<dbReference type="Proteomes" id="UP001153954">
    <property type="component" value="Unassembled WGS sequence"/>
</dbReference>
<proteinExistence type="inferred from homology"/>
<dbReference type="AlphaFoldDB" id="A0AAU9V7U4"/>
<dbReference type="InterPro" id="IPR024336">
    <property type="entry name" value="tRNA_splic_suSen54_N"/>
</dbReference>
<evidence type="ECO:0000256" key="3">
    <source>
        <dbReference type="SAM" id="MobiDB-lite"/>
    </source>
</evidence>
<organism evidence="5 6">
    <name type="scientific">Euphydryas editha</name>
    <name type="common">Edith's checkerspot</name>
    <dbReference type="NCBI Taxonomy" id="104508"/>
    <lineage>
        <taxon>Eukaryota</taxon>
        <taxon>Metazoa</taxon>
        <taxon>Ecdysozoa</taxon>
        <taxon>Arthropoda</taxon>
        <taxon>Hexapoda</taxon>
        <taxon>Insecta</taxon>
        <taxon>Pterygota</taxon>
        <taxon>Neoptera</taxon>
        <taxon>Endopterygota</taxon>
        <taxon>Lepidoptera</taxon>
        <taxon>Glossata</taxon>
        <taxon>Ditrysia</taxon>
        <taxon>Papilionoidea</taxon>
        <taxon>Nymphalidae</taxon>
        <taxon>Nymphalinae</taxon>
        <taxon>Euphydryas</taxon>
    </lineage>
</organism>
<accession>A0AAU9V7U4</accession>
<feature type="domain" description="tRNA-splicing endonuclease subunit Sen54 N-terminal" evidence="4">
    <location>
        <begin position="54"/>
        <end position="118"/>
    </location>
</feature>
<dbReference type="EMBL" id="CAKOGL010000029">
    <property type="protein sequence ID" value="CAH2106163.1"/>
    <property type="molecule type" value="Genomic_DNA"/>
</dbReference>
<dbReference type="Pfam" id="PF12928">
    <property type="entry name" value="tRNA_int_end_N2"/>
    <property type="match status" value="1"/>
</dbReference>
<feature type="compositionally biased region" description="Basic and acidic residues" evidence="3">
    <location>
        <begin position="188"/>
        <end position="198"/>
    </location>
</feature>
<dbReference type="GO" id="GO:0000214">
    <property type="term" value="C:tRNA-intron endonuclease complex"/>
    <property type="evidence" value="ECO:0007669"/>
    <property type="project" value="TreeGrafter"/>
</dbReference>
<reference evidence="5" key="1">
    <citation type="submission" date="2022-03" db="EMBL/GenBank/DDBJ databases">
        <authorList>
            <person name="Tunstrom K."/>
        </authorList>
    </citation>
    <scope>NUCLEOTIDE SEQUENCE</scope>
</reference>
<keyword evidence="6" id="KW-1185">Reference proteome</keyword>
<sequence length="850" mass="99326">MDTEKILSGHELVSKGATKIEATLPEIGIKDVFPSGSWLEQKQIQSAVEARKHLIEVERIEKSGALSHAVWKEELMLAEITQKVGSYWQYLGHNKGKQLYLRPEEALFLMEINCLHLKYHDVKVSLQQAYSLLLRDKITLLHYKVYASLSRLGYRVYRHEKSERLFEKKHDSSSCIEKAGNNNTTDNNNRDNNTKETSNHLENYTKNVENRNLIENTPLTEQNDENRDNTTDEVTKINERNKDIYGLKKLQKLKSRFLKPCNVKHLHRFFNNLPKLTDKQIVSIKAPPTQYIPNNINLNKSIFNINLQNIQSKSDRSDANDTNIYTNDEVNGNHIRRLNDTSHRLESAPVQQYTNIVFANTNFQYRQLNFCRSTRNNYNSINFSMLYQRQFLWFFPSRFQSPRIQTQLWQTNSNRNFNDVNSSHNSSSNISNNIKRSRVTSQKQNLEEIKKLALRLKQIILSGNTQTQNIQLLQRLIQSYNSRYKTRVKLSDDFNIIIEETIVDTIELKDDDDDEPSRKRHRRSNSDDNLILLKKFALQLKELEKSNKSSARHRRAFSKLLRTFNESYNEEYCLSESYEIENRRQITLDSSDASSPECIKEEPKFRKRKKLRNPFNILKRLSEQQKESCSEASTSTNDNNIELEKKKYSELLLKTFTKEWLPPEDDFGRVEIVAKEDVTNEIIDIKREEFLFDFLKIQTCNCDNWLELKKSFFTSIKEAIAEFQSVPAVVNNRINSVVKPDDCTDMASILKKLRIIQNANKVDDECNLAIDFDVFNRDVQNFRKTKRPTPHFRIICFDEKKPIPSGSEIVSLHSKYDDNVIIVCAIVGIDSISYLQINPSNLPVYISNHT</sequence>
<feature type="region of interest" description="Disordered" evidence="3">
    <location>
        <begin position="213"/>
        <end position="234"/>
    </location>
</feature>
<evidence type="ECO:0000259" key="4">
    <source>
        <dbReference type="Pfam" id="PF12928"/>
    </source>
</evidence>
<evidence type="ECO:0000256" key="2">
    <source>
        <dbReference type="ARBA" id="ARBA00022694"/>
    </source>
</evidence>
<dbReference type="PANTHER" id="PTHR21027">
    <property type="entry name" value="TRNA-SPLICING ENDONUCLEASE SUBUNIT SEN54"/>
    <property type="match status" value="1"/>
</dbReference>
<evidence type="ECO:0000313" key="6">
    <source>
        <dbReference type="Proteomes" id="UP001153954"/>
    </source>
</evidence>
<gene>
    <name evidence="5" type="ORF">EEDITHA_LOCUS20338</name>
</gene>
<evidence type="ECO:0000313" key="5">
    <source>
        <dbReference type="EMBL" id="CAH2106163.1"/>
    </source>
</evidence>
<name>A0AAU9V7U4_EUPED</name>
<dbReference type="PANTHER" id="PTHR21027:SF1">
    <property type="entry name" value="TRNA-SPLICING ENDONUCLEASE SUBUNIT SEN54"/>
    <property type="match status" value="1"/>
</dbReference>
<evidence type="ECO:0000256" key="1">
    <source>
        <dbReference type="ARBA" id="ARBA00005736"/>
    </source>
</evidence>
<comment type="similarity">
    <text evidence="1">Belongs to the SEN54 family.</text>
</comment>
<feature type="compositionally biased region" description="Basic and acidic residues" evidence="3">
    <location>
        <begin position="224"/>
        <end position="234"/>
    </location>
</feature>
<dbReference type="InterPro" id="IPR024337">
    <property type="entry name" value="tRNA_splic_suSen54"/>
</dbReference>
<comment type="caution">
    <text evidence="5">The sequence shown here is derived from an EMBL/GenBank/DDBJ whole genome shotgun (WGS) entry which is preliminary data.</text>
</comment>
<dbReference type="GO" id="GO:0000379">
    <property type="term" value="P:tRNA-type intron splice site recognition and cleavage"/>
    <property type="evidence" value="ECO:0007669"/>
    <property type="project" value="TreeGrafter"/>
</dbReference>
<keyword evidence="2" id="KW-0819">tRNA processing</keyword>